<proteinExistence type="predicted"/>
<dbReference type="AlphaFoldDB" id="A0A1H9MS25"/>
<gene>
    <name evidence="1" type="ORF">SAMN05444359_13112</name>
</gene>
<reference evidence="2" key="1">
    <citation type="submission" date="2016-10" db="EMBL/GenBank/DDBJ databases">
        <authorList>
            <person name="Varghese N."/>
            <person name="Submissions S."/>
        </authorList>
    </citation>
    <scope>NUCLEOTIDE SEQUENCE [LARGE SCALE GENOMIC DNA]</scope>
    <source>
        <strain evidence="2">DSM 24740</strain>
    </source>
</reference>
<name>A0A1H9MS25_9BACT</name>
<keyword evidence="2" id="KW-1185">Reference proteome</keyword>
<evidence type="ECO:0000313" key="1">
    <source>
        <dbReference type="EMBL" id="SER26287.1"/>
    </source>
</evidence>
<dbReference type="OrthoDB" id="1494999at2"/>
<sequence length="123" mass="13620">MSFISDLVTLDVITITGQLKVRKDVSSGNANDDSLEGRQIIDFNTLFSRSDGKLEIDGDMRVVAATHIEIDKDTFTFVADNLSENDRELLHMHVDAVNAASTARAEIIARLKPNFRRVEGGNE</sequence>
<accession>A0A1H9MS25</accession>
<organism evidence="1 2">
    <name type="scientific">Neolewinella agarilytica</name>
    <dbReference type="NCBI Taxonomy" id="478744"/>
    <lineage>
        <taxon>Bacteria</taxon>
        <taxon>Pseudomonadati</taxon>
        <taxon>Bacteroidota</taxon>
        <taxon>Saprospiria</taxon>
        <taxon>Saprospirales</taxon>
        <taxon>Lewinellaceae</taxon>
        <taxon>Neolewinella</taxon>
    </lineage>
</organism>
<dbReference type="Proteomes" id="UP000199021">
    <property type="component" value="Unassembled WGS sequence"/>
</dbReference>
<dbReference type="InParanoid" id="A0A1H9MS25"/>
<dbReference type="RefSeq" id="WP_090172469.1">
    <property type="nucleotide sequence ID" value="NZ_FOFB01000031.1"/>
</dbReference>
<dbReference type="STRING" id="478744.SAMN05444359_13112"/>
<dbReference type="EMBL" id="FOFB01000031">
    <property type="protein sequence ID" value="SER26287.1"/>
    <property type="molecule type" value="Genomic_DNA"/>
</dbReference>
<evidence type="ECO:0000313" key="2">
    <source>
        <dbReference type="Proteomes" id="UP000199021"/>
    </source>
</evidence>
<protein>
    <submittedName>
        <fullName evidence="1">Uncharacterized protein</fullName>
    </submittedName>
</protein>